<proteinExistence type="predicted"/>
<dbReference type="EMBL" id="CP000853">
    <property type="protein sequence ID" value="ABW19427.1"/>
    <property type="molecule type" value="Genomic_DNA"/>
</dbReference>
<sequence length="60" mass="7015">MSDKKIGRPTNNPKTERITVRLDSESTDILNKYCKQENIAERAEAIRRGIKKLKDDLREK</sequence>
<organism evidence="2 3">
    <name type="scientific">Alkaliphilus oremlandii (strain OhILAs)</name>
    <name type="common">Clostridium oremlandii (strain OhILAs)</name>
    <dbReference type="NCBI Taxonomy" id="350688"/>
    <lineage>
        <taxon>Bacteria</taxon>
        <taxon>Bacillati</taxon>
        <taxon>Bacillota</taxon>
        <taxon>Clostridia</taxon>
        <taxon>Peptostreptococcales</taxon>
        <taxon>Natronincolaceae</taxon>
        <taxon>Alkaliphilus</taxon>
    </lineage>
</organism>
<reference evidence="3" key="1">
    <citation type="submission" date="2007-10" db="EMBL/GenBank/DDBJ databases">
        <title>Complete genome of Alkaliphilus oremlandii OhILAs.</title>
        <authorList>
            <person name="Copeland A."/>
            <person name="Lucas S."/>
            <person name="Lapidus A."/>
            <person name="Barry K."/>
            <person name="Detter J.C."/>
            <person name="Glavina del Rio T."/>
            <person name="Hammon N."/>
            <person name="Israni S."/>
            <person name="Dalin E."/>
            <person name="Tice H."/>
            <person name="Pitluck S."/>
            <person name="Chain P."/>
            <person name="Malfatti S."/>
            <person name="Shin M."/>
            <person name="Vergez L."/>
            <person name="Schmutz J."/>
            <person name="Larimer F."/>
            <person name="Land M."/>
            <person name="Hauser L."/>
            <person name="Kyrpides N."/>
            <person name="Mikhailova N."/>
            <person name="Stolz J.F."/>
            <person name="Dawson A."/>
            <person name="Fisher E."/>
            <person name="Crable B."/>
            <person name="Perera E."/>
            <person name="Lisak J."/>
            <person name="Ranganathan M."/>
            <person name="Basu P."/>
            <person name="Richardson P."/>
        </authorList>
    </citation>
    <scope>NUCLEOTIDE SEQUENCE [LARGE SCALE GENOMIC DNA]</scope>
    <source>
        <strain evidence="3">OhILAs</strain>
    </source>
</reference>
<dbReference type="RefSeq" id="WP_012159739.1">
    <property type="nucleotide sequence ID" value="NC_009922.1"/>
</dbReference>
<accession>A8MHZ5</accession>
<dbReference type="KEGG" id="aoe:Clos_1887"/>
<dbReference type="AlphaFoldDB" id="A8MHZ5"/>
<dbReference type="STRING" id="350688.Clos_1887"/>
<gene>
    <name evidence="2" type="ordered locus">Clos_1887</name>
</gene>
<dbReference type="Proteomes" id="UP000000269">
    <property type="component" value="Chromosome"/>
</dbReference>
<keyword evidence="3" id="KW-1185">Reference proteome</keyword>
<evidence type="ECO:0000313" key="2">
    <source>
        <dbReference type="EMBL" id="ABW19427.1"/>
    </source>
</evidence>
<dbReference type="OrthoDB" id="2639393at2"/>
<dbReference type="SUPFAM" id="SSF47598">
    <property type="entry name" value="Ribbon-helix-helix"/>
    <property type="match status" value="1"/>
</dbReference>
<protein>
    <recommendedName>
        <fullName evidence="1">Ribbon-helix-helix protein CopG domain-containing protein</fullName>
    </recommendedName>
</protein>
<name>A8MHZ5_ALKOO</name>
<dbReference type="eggNOG" id="ENOG5033J0M">
    <property type="taxonomic scope" value="Bacteria"/>
</dbReference>
<evidence type="ECO:0000313" key="3">
    <source>
        <dbReference type="Proteomes" id="UP000000269"/>
    </source>
</evidence>
<feature type="domain" description="Ribbon-helix-helix protein CopG" evidence="1">
    <location>
        <begin position="16"/>
        <end position="55"/>
    </location>
</feature>
<dbReference type="GO" id="GO:0006355">
    <property type="term" value="P:regulation of DNA-templated transcription"/>
    <property type="evidence" value="ECO:0007669"/>
    <property type="project" value="InterPro"/>
</dbReference>
<dbReference type="InterPro" id="IPR002145">
    <property type="entry name" value="CopG"/>
</dbReference>
<dbReference type="Pfam" id="PF01402">
    <property type="entry name" value="RHH_1"/>
    <property type="match status" value="1"/>
</dbReference>
<dbReference type="InterPro" id="IPR010985">
    <property type="entry name" value="Ribbon_hlx_hlx"/>
</dbReference>
<dbReference type="HOGENOM" id="CLU_198307_2_2_9"/>
<evidence type="ECO:0000259" key="1">
    <source>
        <dbReference type="Pfam" id="PF01402"/>
    </source>
</evidence>